<evidence type="ECO:0000313" key="3">
    <source>
        <dbReference type="Proteomes" id="UP001218188"/>
    </source>
</evidence>
<evidence type="ECO:0000256" key="1">
    <source>
        <dbReference type="SAM" id="MobiDB-lite"/>
    </source>
</evidence>
<feature type="region of interest" description="Disordered" evidence="1">
    <location>
        <begin position="57"/>
        <end position="83"/>
    </location>
</feature>
<dbReference type="EMBL" id="JARJCM010000134">
    <property type="protein sequence ID" value="KAJ7026713.1"/>
    <property type="molecule type" value="Genomic_DNA"/>
</dbReference>
<organism evidence="2 3">
    <name type="scientific">Mycena alexandri</name>
    <dbReference type="NCBI Taxonomy" id="1745969"/>
    <lineage>
        <taxon>Eukaryota</taxon>
        <taxon>Fungi</taxon>
        <taxon>Dikarya</taxon>
        <taxon>Basidiomycota</taxon>
        <taxon>Agaricomycotina</taxon>
        <taxon>Agaricomycetes</taxon>
        <taxon>Agaricomycetidae</taxon>
        <taxon>Agaricales</taxon>
        <taxon>Marasmiineae</taxon>
        <taxon>Mycenaceae</taxon>
        <taxon>Mycena</taxon>
    </lineage>
</organism>
<sequence>MGVERLVTAAGVVVVGVVTIIRNGIISSELPWSGSGGSSPLERVLLVVAVVGGGCGAIESGSGGDERDESGNGEKKRVISAGSNARKTLVHDATMSGALGLIGSNERRDVNPSEEAPNCKDGIEREFSGRRRRQTWQNAGLQGCKDGISA</sequence>
<feature type="compositionally biased region" description="Basic and acidic residues" evidence="1">
    <location>
        <begin position="105"/>
        <end position="129"/>
    </location>
</feature>
<feature type="region of interest" description="Disordered" evidence="1">
    <location>
        <begin position="103"/>
        <end position="150"/>
    </location>
</feature>
<name>A0AAD6SFK1_9AGAR</name>
<gene>
    <name evidence="2" type="ORF">C8F04DRAFT_1238472</name>
</gene>
<protein>
    <submittedName>
        <fullName evidence="2">Uncharacterized protein</fullName>
    </submittedName>
</protein>
<dbReference type="AlphaFoldDB" id="A0AAD6SFK1"/>
<comment type="caution">
    <text evidence="2">The sequence shown here is derived from an EMBL/GenBank/DDBJ whole genome shotgun (WGS) entry which is preliminary data.</text>
</comment>
<reference evidence="2" key="1">
    <citation type="submission" date="2023-03" db="EMBL/GenBank/DDBJ databases">
        <title>Massive genome expansion in bonnet fungi (Mycena s.s.) driven by repeated elements and novel gene families across ecological guilds.</title>
        <authorList>
            <consortium name="Lawrence Berkeley National Laboratory"/>
            <person name="Harder C.B."/>
            <person name="Miyauchi S."/>
            <person name="Viragh M."/>
            <person name="Kuo A."/>
            <person name="Thoen E."/>
            <person name="Andreopoulos B."/>
            <person name="Lu D."/>
            <person name="Skrede I."/>
            <person name="Drula E."/>
            <person name="Henrissat B."/>
            <person name="Morin E."/>
            <person name="Kohler A."/>
            <person name="Barry K."/>
            <person name="LaButti K."/>
            <person name="Morin E."/>
            <person name="Salamov A."/>
            <person name="Lipzen A."/>
            <person name="Mereny Z."/>
            <person name="Hegedus B."/>
            <person name="Baldrian P."/>
            <person name="Stursova M."/>
            <person name="Weitz H."/>
            <person name="Taylor A."/>
            <person name="Grigoriev I.V."/>
            <person name="Nagy L.G."/>
            <person name="Martin F."/>
            <person name="Kauserud H."/>
        </authorList>
    </citation>
    <scope>NUCLEOTIDE SEQUENCE</scope>
    <source>
        <strain evidence="2">CBHHK200</strain>
    </source>
</reference>
<keyword evidence="3" id="KW-1185">Reference proteome</keyword>
<dbReference type="Proteomes" id="UP001218188">
    <property type="component" value="Unassembled WGS sequence"/>
</dbReference>
<evidence type="ECO:0000313" key="2">
    <source>
        <dbReference type="EMBL" id="KAJ7026713.1"/>
    </source>
</evidence>
<proteinExistence type="predicted"/>
<accession>A0AAD6SFK1</accession>